<accession>A0A4U9V3X3</accession>
<sequence length="32" mass="3236">MKGMGQSHFYNTAGVVLSAILLGGVQGAMLPS</sequence>
<name>A0A4U9V3X3_SERFO</name>
<protein>
    <submittedName>
        <fullName evidence="1">Uncharacterized protein</fullName>
    </submittedName>
</protein>
<organism evidence="1">
    <name type="scientific">Serratia fonticola</name>
    <dbReference type="NCBI Taxonomy" id="47917"/>
    <lineage>
        <taxon>Bacteria</taxon>
        <taxon>Pseudomonadati</taxon>
        <taxon>Pseudomonadota</taxon>
        <taxon>Gammaproteobacteria</taxon>
        <taxon>Enterobacterales</taxon>
        <taxon>Yersiniaceae</taxon>
        <taxon>Serratia</taxon>
    </lineage>
</organism>
<proteinExistence type="predicted"/>
<gene>
    <name evidence="1" type="ORF">NCTC12965_04084</name>
</gene>
<dbReference type="AlphaFoldDB" id="A0A4U9V3X3"/>
<evidence type="ECO:0000313" key="1">
    <source>
        <dbReference type="EMBL" id="VTR37494.1"/>
    </source>
</evidence>
<reference evidence="1" key="1">
    <citation type="submission" date="2019-05" db="EMBL/GenBank/DDBJ databases">
        <authorList>
            <consortium name="Pathogen Informatics"/>
        </authorList>
    </citation>
    <scope>NUCLEOTIDE SEQUENCE [LARGE SCALE GENOMIC DNA]</scope>
    <source>
        <strain evidence="1">NCTC12965</strain>
    </source>
</reference>
<dbReference type="EMBL" id="CABEEZ010000095">
    <property type="protein sequence ID" value="VTR37494.1"/>
    <property type="molecule type" value="Genomic_DNA"/>
</dbReference>